<name>A0A3N4JI54_9PEZI</name>
<accession>A0A3N4JI54</accession>
<feature type="compositionally biased region" description="Polar residues" evidence="2">
    <location>
        <begin position="428"/>
        <end position="448"/>
    </location>
</feature>
<feature type="compositionally biased region" description="Basic and acidic residues" evidence="2">
    <location>
        <begin position="137"/>
        <end position="153"/>
    </location>
</feature>
<protein>
    <recommendedName>
        <fullName evidence="3">C2H2-type domain-containing protein</fullName>
    </recommendedName>
</protein>
<evidence type="ECO:0000256" key="1">
    <source>
        <dbReference type="PROSITE-ProRule" id="PRU00042"/>
    </source>
</evidence>
<feature type="compositionally biased region" description="Basic residues" evidence="2">
    <location>
        <begin position="379"/>
        <end position="391"/>
    </location>
</feature>
<keyword evidence="1" id="KW-0479">Metal-binding</keyword>
<organism evidence="4 5">
    <name type="scientific">Choiromyces venosus 120613-1</name>
    <dbReference type="NCBI Taxonomy" id="1336337"/>
    <lineage>
        <taxon>Eukaryota</taxon>
        <taxon>Fungi</taxon>
        <taxon>Dikarya</taxon>
        <taxon>Ascomycota</taxon>
        <taxon>Pezizomycotina</taxon>
        <taxon>Pezizomycetes</taxon>
        <taxon>Pezizales</taxon>
        <taxon>Tuberaceae</taxon>
        <taxon>Choiromyces</taxon>
    </lineage>
</organism>
<feature type="region of interest" description="Disordered" evidence="2">
    <location>
        <begin position="708"/>
        <end position="731"/>
    </location>
</feature>
<keyword evidence="1" id="KW-0862">Zinc</keyword>
<feature type="region of interest" description="Disordered" evidence="2">
    <location>
        <begin position="481"/>
        <end position="547"/>
    </location>
</feature>
<evidence type="ECO:0000313" key="5">
    <source>
        <dbReference type="Proteomes" id="UP000276215"/>
    </source>
</evidence>
<feature type="region of interest" description="Disordered" evidence="2">
    <location>
        <begin position="25"/>
        <end position="169"/>
    </location>
</feature>
<dbReference type="OrthoDB" id="3524154at2759"/>
<feature type="compositionally biased region" description="Polar residues" evidence="2">
    <location>
        <begin position="44"/>
        <end position="55"/>
    </location>
</feature>
<dbReference type="EMBL" id="ML120400">
    <property type="protein sequence ID" value="RPA97945.1"/>
    <property type="molecule type" value="Genomic_DNA"/>
</dbReference>
<dbReference type="Gene3D" id="3.30.160.60">
    <property type="entry name" value="Classic Zinc Finger"/>
    <property type="match status" value="1"/>
</dbReference>
<evidence type="ECO:0000259" key="3">
    <source>
        <dbReference type="PROSITE" id="PS50157"/>
    </source>
</evidence>
<feature type="region of interest" description="Disordered" evidence="2">
    <location>
        <begin position="368"/>
        <end position="448"/>
    </location>
</feature>
<feature type="compositionally biased region" description="Low complexity" evidence="2">
    <location>
        <begin position="111"/>
        <end position="120"/>
    </location>
</feature>
<proteinExistence type="predicted"/>
<dbReference type="SMART" id="SM00355">
    <property type="entry name" value="ZnF_C2H2"/>
    <property type="match status" value="3"/>
</dbReference>
<evidence type="ECO:0000313" key="4">
    <source>
        <dbReference type="EMBL" id="RPA97945.1"/>
    </source>
</evidence>
<sequence length="731" mass="80542">MTLHRITTTNLPSIRVHDHHAHNMDMSSESYRSRPLAIPAPRNISPTSSRASSFHDQPPPPPLLSLLPSGPSNRFEERQASWKDGDDGDGSMPHRWSGDIRDRQPSSHPISSSRGWGSFGRRSRDSRHASPGSFDELNIKREPSQSWPDDFRGRQKPSSQLNKELQGVDSMRVAMQRSVRAFDEGLIGKLNDSARSAPSPLPRQRITPPRESRPVTVGSASEDLPLPLTSRWEIPKGQSRGGSISNPIPIPGPGSLNTPLQRWQHTPSVGDTSGLGVAPEQHPPVFPSFSDIRNSGDTASVSSFVTDNEGYSNADSRMRRSRSASILAPGYDDPPSSSYDLYQEDTDSQMGDAPSHVCQMKRLTLEARTPPKSNSYPTNHHHQRAGSKRRASSPPNEDRQIGSSEPTRKGLHLEGYGSSDIYDHSRRTSPIHQGVRNSPKYQHFNNSPIPRSASGSFASASVSSVATWSTSLGQFSAASSFTTAGGASPASSFSPPLEMEIVGDPPFRQPPSSTSAKGPSSSRHRQIPEASSALGGRDREGVASKHHSAPKMDVFMCECCPKKPKKFDTQMDLQLHEMEKQYSCQYCNNRFKNKNEAERHQNSLHLRKHSWSCAALSSNYPAAFHASPQHPSTCEICGYCGKEFPMPPQWDQRIEHLTGEHKFGECNQSKKFYRADHFRQHLKHSHSGTSGKWTNVLENACMKDEMPPTANSHRGSMGSGTTMAISEEGSE</sequence>
<feature type="compositionally biased region" description="Basic and acidic residues" evidence="2">
    <location>
        <begin position="396"/>
        <end position="412"/>
    </location>
</feature>
<evidence type="ECO:0000256" key="2">
    <source>
        <dbReference type="SAM" id="MobiDB-lite"/>
    </source>
</evidence>
<feature type="compositionally biased region" description="Basic and acidic residues" evidence="2">
    <location>
        <begin position="74"/>
        <end position="85"/>
    </location>
</feature>
<dbReference type="STRING" id="1336337.A0A3N4JI54"/>
<feature type="region of interest" description="Disordered" evidence="2">
    <location>
        <begin position="190"/>
        <end position="256"/>
    </location>
</feature>
<feature type="region of interest" description="Disordered" evidence="2">
    <location>
        <begin position="300"/>
        <end position="354"/>
    </location>
</feature>
<feature type="compositionally biased region" description="Polar residues" evidence="2">
    <location>
        <begin position="709"/>
        <end position="724"/>
    </location>
</feature>
<keyword evidence="1" id="KW-0863">Zinc-finger</keyword>
<feature type="compositionally biased region" description="Low complexity" evidence="2">
    <location>
        <begin position="510"/>
        <end position="521"/>
    </location>
</feature>
<dbReference type="Proteomes" id="UP000276215">
    <property type="component" value="Unassembled WGS sequence"/>
</dbReference>
<dbReference type="InterPro" id="IPR057026">
    <property type="entry name" value="Znf-C2H2_ascomycetes"/>
</dbReference>
<dbReference type="PROSITE" id="PS50157">
    <property type="entry name" value="ZINC_FINGER_C2H2_2"/>
    <property type="match status" value="1"/>
</dbReference>
<reference evidence="4 5" key="1">
    <citation type="journal article" date="2018" name="Nat. Ecol. Evol.">
        <title>Pezizomycetes genomes reveal the molecular basis of ectomycorrhizal truffle lifestyle.</title>
        <authorList>
            <person name="Murat C."/>
            <person name="Payen T."/>
            <person name="Noel B."/>
            <person name="Kuo A."/>
            <person name="Morin E."/>
            <person name="Chen J."/>
            <person name="Kohler A."/>
            <person name="Krizsan K."/>
            <person name="Balestrini R."/>
            <person name="Da Silva C."/>
            <person name="Montanini B."/>
            <person name="Hainaut M."/>
            <person name="Levati E."/>
            <person name="Barry K.W."/>
            <person name="Belfiori B."/>
            <person name="Cichocki N."/>
            <person name="Clum A."/>
            <person name="Dockter R.B."/>
            <person name="Fauchery L."/>
            <person name="Guy J."/>
            <person name="Iotti M."/>
            <person name="Le Tacon F."/>
            <person name="Lindquist E.A."/>
            <person name="Lipzen A."/>
            <person name="Malagnac F."/>
            <person name="Mello A."/>
            <person name="Molinier V."/>
            <person name="Miyauchi S."/>
            <person name="Poulain J."/>
            <person name="Riccioni C."/>
            <person name="Rubini A."/>
            <person name="Sitrit Y."/>
            <person name="Splivallo R."/>
            <person name="Traeger S."/>
            <person name="Wang M."/>
            <person name="Zifcakova L."/>
            <person name="Wipf D."/>
            <person name="Zambonelli A."/>
            <person name="Paolocci F."/>
            <person name="Nowrousian M."/>
            <person name="Ottonello S."/>
            <person name="Baldrian P."/>
            <person name="Spatafora J.W."/>
            <person name="Henrissat B."/>
            <person name="Nagy L.G."/>
            <person name="Aury J.M."/>
            <person name="Wincker P."/>
            <person name="Grigoriev I.V."/>
            <person name="Bonfante P."/>
            <person name="Martin F.M."/>
        </authorList>
    </citation>
    <scope>NUCLEOTIDE SEQUENCE [LARGE SCALE GENOMIC DNA]</scope>
    <source>
        <strain evidence="4 5">120613-1</strain>
    </source>
</reference>
<dbReference type="PROSITE" id="PS00028">
    <property type="entry name" value="ZINC_FINGER_C2H2_1"/>
    <property type="match status" value="1"/>
</dbReference>
<feature type="compositionally biased region" description="Polar residues" evidence="2">
    <location>
        <begin position="300"/>
        <end position="315"/>
    </location>
</feature>
<keyword evidence="5" id="KW-1185">Reference proteome</keyword>
<gene>
    <name evidence="4" type="ORF">L873DRAFT_1079793</name>
</gene>
<feature type="compositionally biased region" description="Basic and acidic residues" evidence="2">
    <location>
        <begin position="96"/>
        <end position="105"/>
    </location>
</feature>
<dbReference type="AlphaFoldDB" id="A0A3N4JI54"/>
<dbReference type="Pfam" id="PF24537">
    <property type="entry name" value="zf-C2H2_fungi"/>
    <property type="match status" value="1"/>
</dbReference>
<feature type="domain" description="C2H2-type" evidence="3">
    <location>
        <begin position="582"/>
        <end position="610"/>
    </location>
</feature>
<feature type="compositionally biased region" description="Low complexity" evidence="2">
    <location>
        <begin position="481"/>
        <end position="496"/>
    </location>
</feature>
<dbReference type="GO" id="GO:0008270">
    <property type="term" value="F:zinc ion binding"/>
    <property type="evidence" value="ECO:0007669"/>
    <property type="project" value="UniProtKB-KW"/>
</dbReference>
<dbReference type="InterPro" id="IPR013087">
    <property type="entry name" value="Znf_C2H2_type"/>
</dbReference>